<dbReference type="PROSITE" id="PS51257">
    <property type="entry name" value="PROKAR_LIPOPROTEIN"/>
    <property type="match status" value="1"/>
</dbReference>
<dbReference type="RefSeq" id="WP_310061525.1">
    <property type="nucleotide sequence ID" value="NZ_JAVDVY010000002.1"/>
</dbReference>
<reference evidence="3 4" key="1">
    <citation type="submission" date="2023-07" db="EMBL/GenBank/DDBJ databases">
        <title>Sorghum-associated microbial communities from plants grown in Nebraska, USA.</title>
        <authorList>
            <person name="Schachtman D."/>
        </authorList>
    </citation>
    <scope>NUCLEOTIDE SEQUENCE [LARGE SCALE GENOMIC DNA]</scope>
    <source>
        <strain evidence="3 4">BE198</strain>
    </source>
</reference>
<evidence type="ECO:0000259" key="2">
    <source>
        <dbReference type="Pfam" id="PF00144"/>
    </source>
</evidence>
<dbReference type="InterPro" id="IPR001466">
    <property type="entry name" value="Beta-lactam-related"/>
</dbReference>
<evidence type="ECO:0000313" key="4">
    <source>
        <dbReference type="Proteomes" id="UP001251524"/>
    </source>
</evidence>
<feature type="signal peptide" evidence="1">
    <location>
        <begin position="1"/>
        <end position="20"/>
    </location>
</feature>
<feature type="domain" description="Beta-lactamase-related" evidence="2">
    <location>
        <begin position="195"/>
        <end position="523"/>
    </location>
</feature>
<sequence>MKSFLSLACALLVACAPALGAEKPSPPAHQALTADTPLTTAQGNSFVAPAGWSVRTAGVAVILTAPEGGSHIAIVDVVANDADAAVASGWAAYDAKANWPLKLASDRPSRDGWLQIRGYQYETSANDKRSVSARALKRGDGWTVTIYDMADAVGEKRDAQVELILGRLLPKGYSRESFAGKAAHKLDAARIDALTQFVEDARQQFGVPGMAIGIVQDGNVAYAEGFGVRELGKPDKVDADTRFMIASNTKALTTLMLAKLVEAGKFSWETPVTQVLPTFRLGNADTTAQVKMKHLVCACTGLPRQDMEWMFASEDASPDSVMATVATMQPTSGFGELYQYSNLLAAAAGYVGGHAAHPQQELGAAYDAAMQSLVFDPLGMTSTTLDFARAQRGNHAAPHGQDVDGKTVPASMDLNYADIPNRPNGGVWSNVNDMLRYVQMELDKGLLPDGTRYIGEAPLLARREQQVARGSDTGYGMGLKLDRSSGTLLVNHGGSAFGFISDMLWLPEHNVGAVILTNDDVGGIYVRSLFRRRFLEVLFDGRPEAVESLAVQARRMKEDVAAERKSLAVPADPLLVSKLAARYRSAELGGIDVLRKGSATWFDFGDWKSEVASRQNGDGTVSFVTISPSEGGYEFIVTAAQDARSLVLRDAQHEYVFAEAK</sequence>
<dbReference type="Gene3D" id="3.40.710.10">
    <property type="entry name" value="DD-peptidase/beta-lactamase superfamily"/>
    <property type="match status" value="1"/>
</dbReference>
<dbReference type="PANTHER" id="PTHR43283:SF3">
    <property type="entry name" value="BETA-LACTAMASE FAMILY PROTEIN (AFU_ORTHOLOGUE AFUA_5G07500)"/>
    <property type="match status" value="1"/>
</dbReference>
<dbReference type="EMBL" id="JAVDVY010000002">
    <property type="protein sequence ID" value="MDR7134710.1"/>
    <property type="molecule type" value="Genomic_DNA"/>
</dbReference>
<dbReference type="InterPro" id="IPR050789">
    <property type="entry name" value="Diverse_Enzym_Activities"/>
</dbReference>
<dbReference type="Proteomes" id="UP001251524">
    <property type="component" value="Unassembled WGS sequence"/>
</dbReference>
<proteinExistence type="predicted"/>
<organism evidence="3 4">
    <name type="scientific">Lysobacter niastensis</name>
    <dbReference type="NCBI Taxonomy" id="380629"/>
    <lineage>
        <taxon>Bacteria</taxon>
        <taxon>Pseudomonadati</taxon>
        <taxon>Pseudomonadota</taxon>
        <taxon>Gammaproteobacteria</taxon>
        <taxon>Lysobacterales</taxon>
        <taxon>Lysobacteraceae</taxon>
        <taxon>Lysobacter</taxon>
    </lineage>
</organism>
<dbReference type="Pfam" id="PF00144">
    <property type="entry name" value="Beta-lactamase"/>
    <property type="match status" value="1"/>
</dbReference>
<keyword evidence="4" id="KW-1185">Reference proteome</keyword>
<dbReference type="InterPro" id="IPR012338">
    <property type="entry name" value="Beta-lactam/transpept-like"/>
</dbReference>
<dbReference type="SUPFAM" id="SSF56601">
    <property type="entry name" value="beta-lactamase/transpeptidase-like"/>
    <property type="match status" value="1"/>
</dbReference>
<keyword evidence="1" id="KW-0732">Signal</keyword>
<dbReference type="PANTHER" id="PTHR43283">
    <property type="entry name" value="BETA-LACTAMASE-RELATED"/>
    <property type="match status" value="1"/>
</dbReference>
<accession>A0ABU1WBJ9</accession>
<feature type="chain" id="PRO_5046157320" evidence="1">
    <location>
        <begin position="21"/>
        <end position="661"/>
    </location>
</feature>
<gene>
    <name evidence="3" type="ORF">J2X06_001919</name>
</gene>
<evidence type="ECO:0000256" key="1">
    <source>
        <dbReference type="SAM" id="SignalP"/>
    </source>
</evidence>
<protein>
    <submittedName>
        <fullName evidence="3">CubicO group peptidase (Beta-lactamase class C family)</fullName>
    </submittedName>
</protein>
<name>A0ABU1WBJ9_9GAMM</name>
<comment type="caution">
    <text evidence="3">The sequence shown here is derived from an EMBL/GenBank/DDBJ whole genome shotgun (WGS) entry which is preliminary data.</text>
</comment>
<evidence type="ECO:0000313" key="3">
    <source>
        <dbReference type="EMBL" id="MDR7134710.1"/>
    </source>
</evidence>